<dbReference type="GO" id="GO:0005576">
    <property type="term" value="C:extracellular region"/>
    <property type="evidence" value="ECO:0007669"/>
    <property type="project" value="TreeGrafter"/>
</dbReference>
<dbReference type="Pfam" id="PF02470">
    <property type="entry name" value="MlaD"/>
    <property type="match status" value="1"/>
</dbReference>
<keyword evidence="2" id="KW-1133">Transmembrane helix</keyword>
<evidence type="ECO:0000256" key="1">
    <source>
        <dbReference type="SAM" id="MobiDB-lite"/>
    </source>
</evidence>
<dbReference type="PANTHER" id="PTHR33371:SF19">
    <property type="entry name" value="MCE-FAMILY PROTEIN MCE4A"/>
    <property type="match status" value="1"/>
</dbReference>
<feature type="domain" description="Mce/MlaD" evidence="3">
    <location>
        <begin position="43"/>
        <end position="118"/>
    </location>
</feature>
<organism evidence="5 6">
    <name type="scientific">Thermomonospora umbrina</name>
    <dbReference type="NCBI Taxonomy" id="111806"/>
    <lineage>
        <taxon>Bacteria</taxon>
        <taxon>Bacillati</taxon>
        <taxon>Actinomycetota</taxon>
        <taxon>Actinomycetes</taxon>
        <taxon>Streptosporangiales</taxon>
        <taxon>Thermomonosporaceae</taxon>
        <taxon>Thermomonospora</taxon>
    </lineage>
</organism>
<name>A0A3D9SSE3_9ACTN</name>
<reference evidence="5 6" key="1">
    <citation type="submission" date="2018-08" db="EMBL/GenBank/DDBJ databases">
        <title>Sequencing the genomes of 1000 actinobacteria strains.</title>
        <authorList>
            <person name="Klenk H.-P."/>
        </authorList>
    </citation>
    <scope>NUCLEOTIDE SEQUENCE [LARGE SCALE GENOMIC DNA]</scope>
    <source>
        <strain evidence="5 6">DSM 43927</strain>
    </source>
</reference>
<feature type="domain" description="Mammalian cell entry C-terminal" evidence="4">
    <location>
        <begin position="122"/>
        <end position="344"/>
    </location>
</feature>
<dbReference type="Proteomes" id="UP000256661">
    <property type="component" value="Unassembled WGS sequence"/>
</dbReference>
<keyword evidence="2" id="KW-0812">Transmembrane</keyword>
<comment type="caution">
    <text evidence="5">The sequence shown here is derived from an EMBL/GenBank/DDBJ whole genome shotgun (WGS) entry which is preliminary data.</text>
</comment>
<dbReference type="InterPro" id="IPR052336">
    <property type="entry name" value="MlaD_Phospholipid_Transporter"/>
</dbReference>
<protein>
    <submittedName>
        <fullName evidence="5">Phospholipid/cholesterol/gamma-HCH transport system substrate-binding protein</fullName>
    </submittedName>
</protein>
<sequence length="430" mass="46600">MHEGGLFKTGRRLLGLAFALVIVLLIWLSVAIYQKKFTAADIVTLHTSSAGNEMHPQADVKLRGVVVGQVREIEANGAGARLTLAFKPGMLRHVPADVTAQMLPTTLFGARYVALIPPAAPSPRPLTAGTVISQDRSSNAVELEQVLENVLPLLTAVKPERLAATLNAVAEALDGRGAQLGQTMVQLDAYLKKFNPYLPQMNRDLRRLVQLTHDYADVAPDFLDALEDFAVTSRTLVEQRANLGRMYGTVTEASRIYEEWLRNNSENLILLARNSRPSLELMARYSPSWPCTLRMLRDFVPSMDRALGKGTKKPGLSVTVNVTQSRGRYLPGKDRPVYRPGKGPRCYSVPYDGIGHAPDGSGSGGGGVSPAPVPVGAPGPRGLGTPNSPEENQILNELLAPQLGRPHTELPDWSSVLVGPIYRGTEVTLK</sequence>
<dbReference type="InterPro" id="IPR005693">
    <property type="entry name" value="Mce"/>
</dbReference>
<dbReference type="InterPro" id="IPR024516">
    <property type="entry name" value="Mce_C"/>
</dbReference>
<evidence type="ECO:0000259" key="3">
    <source>
        <dbReference type="Pfam" id="PF02470"/>
    </source>
</evidence>
<dbReference type="AlphaFoldDB" id="A0A3D9SSE3"/>
<gene>
    <name evidence="5" type="ORF">DFJ69_0934</name>
</gene>
<dbReference type="PANTHER" id="PTHR33371">
    <property type="entry name" value="INTERMEMBRANE PHOSPHOLIPID TRANSPORT SYSTEM BINDING PROTEIN MLAD-RELATED"/>
    <property type="match status" value="1"/>
</dbReference>
<feature type="transmembrane region" description="Helical" evidence="2">
    <location>
        <begin position="12"/>
        <end position="33"/>
    </location>
</feature>
<evidence type="ECO:0000259" key="4">
    <source>
        <dbReference type="Pfam" id="PF11887"/>
    </source>
</evidence>
<accession>A0A3D9SSE3</accession>
<dbReference type="Pfam" id="PF11887">
    <property type="entry name" value="Mce4_CUP1"/>
    <property type="match status" value="1"/>
</dbReference>
<evidence type="ECO:0000313" key="5">
    <source>
        <dbReference type="EMBL" id="REE95544.1"/>
    </source>
</evidence>
<dbReference type="EMBL" id="QTTT01000001">
    <property type="protein sequence ID" value="REE95544.1"/>
    <property type="molecule type" value="Genomic_DNA"/>
</dbReference>
<proteinExistence type="predicted"/>
<dbReference type="RefSeq" id="WP_116021322.1">
    <property type="nucleotide sequence ID" value="NZ_QTTT01000001.1"/>
</dbReference>
<dbReference type="NCBIfam" id="TIGR00996">
    <property type="entry name" value="Mtu_fam_mce"/>
    <property type="match status" value="1"/>
</dbReference>
<evidence type="ECO:0000256" key="2">
    <source>
        <dbReference type="SAM" id="Phobius"/>
    </source>
</evidence>
<dbReference type="OrthoDB" id="3460188at2"/>
<keyword evidence="6" id="KW-1185">Reference proteome</keyword>
<keyword evidence="2" id="KW-0472">Membrane</keyword>
<dbReference type="GO" id="GO:0051701">
    <property type="term" value="P:biological process involved in interaction with host"/>
    <property type="evidence" value="ECO:0007669"/>
    <property type="project" value="TreeGrafter"/>
</dbReference>
<dbReference type="InterPro" id="IPR003399">
    <property type="entry name" value="Mce/MlaD"/>
</dbReference>
<feature type="region of interest" description="Disordered" evidence="1">
    <location>
        <begin position="352"/>
        <end position="391"/>
    </location>
</feature>
<evidence type="ECO:0000313" key="6">
    <source>
        <dbReference type="Proteomes" id="UP000256661"/>
    </source>
</evidence>